<dbReference type="RefSeq" id="XP_033596598.1">
    <property type="nucleotide sequence ID" value="XM_033739308.1"/>
</dbReference>
<dbReference type="GeneID" id="54480362"/>
<keyword evidence="1" id="KW-0175">Coiled coil</keyword>
<feature type="coiled-coil region" evidence="1">
    <location>
        <begin position="137"/>
        <end position="164"/>
    </location>
</feature>
<protein>
    <recommendedName>
        <fullName evidence="5">SWI5-dependent HO expression protein 3</fullName>
    </recommendedName>
</protein>
<reference evidence="3" key="1">
    <citation type="journal article" date="2020" name="Stud. Mycol.">
        <title>101 Dothideomycetes genomes: a test case for predicting lifestyles and emergence of pathogens.</title>
        <authorList>
            <person name="Haridas S."/>
            <person name="Albert R."/>
            <person name="Binder M."/>
            <person name="Bloem J."/>
            <person name="Labutti K."/>
            <person name="Salamov A."/>
            <person name="Andreopoulos B."/>
            <person name="Baker S."/>
            <person name="Barry K."/>
            <person name="Bills G."/>
            <person name="Bluhm B."/>
            <person name="Cannon C."/>
            <person name="Castanera R."/>
            <person name="Culley D."/>
            <person name="Daum C."/>
            <person name="Ezra D."/>
            <person name="Gonzalez J."/>
            <person name="Henrissat B."/>
            <person name="Kuo A."/>
            <person name="Liang C."/>
            <person name="Lipzen A."/>
            <person name="Lutzoni F."/>
            <person name="Magnuson J."/>
            <person name="Mondo S."/>
            <person name="Nolan M."/>
            <person name="Ohm R."/>
            <person name="Pangilinan J."/>
            <person name="Park H.-J."/>
            <person name="Ramirez L."/>
            <person name="Alfaro M."/>
            <person name="Sun H."/>
            <person name="Tritt A."/>
            <person name="Yoshinaga Y."/>
            <person name="Zwiers L.-H."/>
            <person name="Turgeon B."/>
            <person name="Goodwin S."/>
            <person name="Spatafora J."/>
            <person name="Crous P."/>
            <person name="Grigoriev I."/>
        </authorList>
    </citation>
    <scope>NUCLEOTIDE SEQUENCE</scope>
    <source>
        <strain evidence="3">CBS 121739</strain>
    </source>
</reference>
<feature type="compositionally biased region" description="Polar residues" evidence="2">
    <location>
        <begin position="322"/>
        <end position="332"/>
    </location>
</feature>
<dbReference type="AlphaFoldDB" id="A0A6A6VXZ1"/>
<evidence type="ECO:0008006" key="5">
    <source>
        <dbReference type="Google" id="ProtNLM"/>
    </source>
</evidence>
<name>A0A6A6VXZ1_9PEZI</name>
<evidence type="ECO:0000313" key="3">
    <source>
        <dbReference type="EMBL" id="KAF2754147.1"/>
    </source>
</evidence>
<sequence length="344" mass="38785">MTGNWPEDSPPASPSPPGNHYNMTTALRKVSGPTQPSPQATPNANSPSATLSPLSNGLSSPNAPWGPPVTIGASGKSGKFIERLQNENASLRRDYNVERSAKEEAQKSLSTTKGIEAKFRAENERLEMLHTTNTRAIERKNRKIDELKAALDAEVTRRQAAEVREQQMATELDNTHAEKNQAVSEAHTREIREKANADALKDGLHRMQTRYERQVHNMTKDLGAITKREQENRKRIMALEVSTDQGRREINNSDEIVHKMGSLLNTYKAEHETMVERLSKEAEDFRNATHERVQNGERLVREMQETKDKMNWTMNLDRLQKESNNPTSHGITKSSSKSKGKSKR</sequence>
<feature type="compositionally biased region" description="Low complexity" evidence="2">
    <location>
        <begin position="51"/>
        <end position="62"/>
    </location>
</feature>
<feature type="compositionally biased region" description="Polar residues" evidence="2">
    <location>
        <begin position="32"/>
        <end position="50"/>
    </location>
</feature>
<gene>
    <name evidence="3" type="ORF">EJ05DRAFT_150096</name>
</gene>
<feature type="region of interest" description="Disordered" evidence="2">
    <location>
        <begin position="312"/>
        <end position="344"/>
    </location>
</feature>
<accession>A0A6A6VXZ1</accession>
<dbReference type="OrthoDB" id="3918393at2759"/>
<feature type="compositionally biased region" description="Pro residues" evidence="2">
    <location>
        <begin position="8"/>
        <end position="17"/>
    </location>
</feature>
<feature type="region of interest" description="Disordered" evidence="2">
    <location>
        <begin position="1"/>
        <end position="77"/>
    </location>
</feature>
<evidence type="ECO:0000313" key="4">
    <source>
        <dbReference type="Proteomes" id="UP000799437"/>
    </source>
</evidence>
<proteinExistence type="predicted"/>
<dbReference type="Proteomes" id="UP000799437">
    <property type="component" value="Unassembled WGS sequence"/>
</dbReference>
<dbReference type="EMBL" id="ML996581">
    <property type="protein sequence ID" value="KAF2754147.1"/>
    <property type="molecule type" value="Genomic_DNA"/>
</dbReference>
<evidence type="ECO:0000256" key="2">
    <source>
        <dbReference type="SAM" id="MobiDB-lite"/>
    </source>
</evidence>
<keyword evidence="4" id="KW-1185">Reference proteome</keyword>
<organism evidence="3 4">
    <name type="scientific">Pseudovirgaria hyperparasitica</name>
    <dbReference type="NCBI Taxonomy" id="470096"/>
    <lineage>
        <taxon>Eukaryota</taxon>
        <taxon>Fungi</taxon>
        <taxon>Dikarya</taxon>
        <taxon>Ascomycota</taxon>
        <taxon>Pezizomycotina</taxon>
        <taxon>Dothideomycetes</taxon>
        <taxon>Dothideomycetes incertae sedis</taxon>
        <taxon>Acrospermales</taxon>
        <taxon>Acrospermaceae</taxon>
        <taxon>Pseudovirgaria</taxon>
    </lineage>
</organism>
<evidence type="ECO:0000256" key="1">
    <source>
        <dbReference type="SAM" id="Coils"/>
    </source>
</evidence>